<accession>A0ABX8RHT7</accession>
<gene>
    <name evidence="2" type="ORF">KV110_26940</name>
</gene>
<name>A0ABX8RHT7_NOCIO</name>
<dbReference type="PANTHER" id="PTHR35010:SF4">
    <property type="entry name" value="BLL5781 PROTEIN"/>
    <property type="match status" value="1"/>
</dbReference>
<keyword evidence="3" id="KW-1185">Reference proteome</keyword>
<dbReference type="Pfam" id="PF13560">
    <property type="entry name" value="HTH_31"/>
    <property type="match status" value="1"/>
</dbReference>
<evidence type="ECO:0000259" key="1">
    <source>
        <dbReference type="PROSITE" id="PS50943"/>
    </source>
</evidence>
<reference evidence="2 3" key="1">
    <citation type="submission" date="2021-07" db="EMBL/GenBank/DDBJ databases">
        <title>Whole Genome Sequence of Nocardia Iowensis.</title>
        <authorList>
            <person name="Lamm A."/>
            <person name="Collins-Fairclough A.M."/>
            <person name="Bunk B."/>
            <person name="Sproer C."/>
        </authorList>
    </citation>
    <scope>NUCLEOTIDE SEQUENCE [LARGE SCALE GENOMIC DNA]</scope>
    <source>
        <strain evidence="2 3">NRRL 5646</strain>
    </source>
</reference>
<dbReference type="PANTHER" id="PTHR35010">
    <property type="entry name" value="BLL4672 PROTEIN-RELATED"/>
    <property type="match status" value="1"/>
</dbReference>
<dbReference type="Proteomes" id="UP000694257">
    <property type="component" value="Chromosome"/>
</dbReference>
<feature type="domain" description="HTH cro/C1-type" evidence="1">
    <location>
        <begin position="24"/>
        <end position="78"/>
    </location>
</feature>
<dbReference type="CDD" id="cd00093">
    <property type="entry name" value="HTH_XRE"/>
    <property type="match status" value="1"/>
</dbReference>
<dbReference type="PROSITE" id="PS50943">
    <property type="entry name" value="HTH_CROC1"/>
    <property type="match status" value="1"/>
</dbReference>
<evidence type="ECO:0000313" key="3">
    <source>
        <dbReference type="Proteomes" id="UP000694257"/>
    </source>
</evidence>
<sequence>MAACRLRGDTGRVDHDHRPVGELLREWRLRRGLSQLELSIQADISTRHVSFVETGRTIPSAVMVERFAEQLNIPLRERNRLLVAAGHAPVYRERAPDDPELTRARAAIRRVLDVHEPYPALAVDRRWNLLFANTATRVFFDDVDPALLRKPTNMMRLGLHPKGFARRLRNLDQVRGFLLPRLARQAAQTGDPDLRALYDELSSYYPAAESIPIDPAQVALPIRIRHGGTDLCFFNTITTFGAPFDITLDEIAVEAYFPSDATTSDYLYALARETAAEPTAVEG</sequence>
<dbReference type="SMART" id="SM00530">
    <property type="entry name" value="HTH_XRE"/>
    <property type="match status" value="1"/>
</dbReference>
<evidence type="ECO:0000313" key="2">
    <source>
        <dbReference type="EMBL" id="QXN89167.1"/>
    </source>
</evidence>
<dbReference type="InterPro" id="IPR001387">
    <property type="entry name" value="Cro/C1-type_HTH"/>
</dbReference>
<dbReference type="EMBL" id="CP078145">
    <property type="protein sequence ID" value="QXN89167.1"/>
    <property type="molecule type" value="Genomic_DNA"/>
</dbReference>
<protein>
    <submittedName>
        <fullName evidence="2">Helix-turn-helix transcriptional regulator</fullName>
    </submittedName>
</protein>
<dbReference type="Pfam" id="PF17765">
    <property type="entry name" value="MLTR_LBD"/>
    <property type="match status" value="1"/>
</dbReference>
<dbReference type="InterPro" id="IPR041413">
    <property type="entry name" value="MLTR_LBD"/>
</dbReference>
<organism evidence="2 3">
    <name type="scientific">Nocardia iowensis</name>
    <dbReference type="NCBI Taxonomy" id="204891"/>
    <lineage>
        <taxon>Bacteria</taxon>
        <taxon>Bacillati</taxon>
        <taxon>Actinomycetota</taxon>
        <taxon>Actinomycetes</taxon>
        <taxon>Mycobacteriales</taxon>
        <taxon>Nocardiaceae</taxon>
        <taxon>Nocardia</taxon>
    </lineage>
</organism>
<proteinExistence type="predicted"/>